<dbReference type="EMBL" id="CP119902">
    <property type="protein sequence ID" value="WFD23361.1"/>
    <property type="molecule type" value="Genomic_DNA"/>
</dbReference>
<evidence type="ECO:0000313" key="6">
    <source>
        <dbReference type="EMBL" id="WFD23361.1"/>
    </source>
</evidence>
<name>A0AAF0IYY5_9BASI</name>
<keyword evidence="4" id="KW-0732">Signal</keyword>
<dbReference type="PROSITE" id="PS51767">
    <property type="entry name" value="PEPTIDASE_A1"/>
    <property type="match status" value="1"/>
</dbReference>
<keyword evidence="7" id="KW-1185">Reference proteome</keyword>
<feature type="chain" id="PRO_5042247744" evidence="4">
    <location>
        <begin position="21"/>
        <end position="391"/>
    </location>
</feature>
<dbReference type="PRINTS" id="PR00792">
    <property type="entry name" value="PEPSIN"/>
</dbReference>
<dbReference type="Gene3D" id="2.40.70.10">
    <property type="entry name" value="Acid Proteases"/>
    <property type="match status" value="2"/>
</dbReference>
<accession>A0AAF0IYY5</accession>
<evidence type="ECO:0000256" key="4">
    <source>
        <dbReference type="SAM" id="SignalP"/>
    </source>
</evidence>
<feature type="domain" description="Peptidase A1" evidence="5">
    <location>
        <begin position="100"/>
        <end position="388"/>
    </location>
</feature>
<dbReference type="Proteomes" id="UP001214415">
    <property type="component" value="Chromosome 3"/>
</dbReference>
<evidence type="ECO:0000313" key="7">
    <source>
        <dbReference type="Proteomes" id="UP001214415"/>
    </source>
</evidence>
<comment type="similarity">
    <text evidence="1 3">Belongs to the peptidase A1 family.</text>
</comment>
<dbReference type="InterPro" id="IPR001461">
    <property type="entry name" value="Aspartic_peptidase_A1"/>
</dbReference>
<evidence type="ECO:0000256" key="1">
    <source>
        <dbReference type="ARBA" id="ARBA00007447"/>
    </source>
</evidence>
<feature type="signal peptide" evidence="4">
    <location>
        <begin position="1"/>
        <end position="20"/>
    </location>
</feature>
<evidence type="ECO:0000256" key="3">
    <source>
        <dbReference type="RuleBase" id="RU000454"/>
    </source>
</evidence>
<keyword evidence="2 3" id="KW-0064">Aspartyl protease</keyword>
<evidence type="ECO:0000259" key="5">
    <source>
        <dbReference type="PROSITE" id="PS51767"/>
    </source>
</evidence>
<gene>
    <name evidence="6" type="ORF">MEQU1_002050</name>
</gene>
<dbReference type="PROSITE" id="PS00141">
    <property type="entry name" value="ASP_PROTEASE"/>
    <property type="match status" value="1"/>
</dbReference>
<keyword evidence="3" id="KW-0645">Protease</keyword>
<dbReference type="Pfam" id="PF00026">
    <property type="entry name" value="Asp"/>
    <property type="match status" value="1"/>
</dbReference>
<sequence>MYPLVKTLVCALTLSSLVFAQSQEPLAIDLMRRGSSTGMNRSIQKIHSDVRQSRRKYASLFAAYEKNYGKQHPLRLTSQMQRKRNEGVMDLLDVGGDAEWLGKMSFGNQEFYIQFDTGSSDTLVNPGAYDHRKSKTSTVTHATFKSSYEDGTYAEGDIYLDDLEIAGLKGKNVAIGVSHKNFTREIEKPSSGISGLGYPSIQTFPKSYKPFFLELKDQKAVNKSVFQFTMKPGNGSKLHLGGIDESMYQGNMVWQDIDRNYGVYVGHASINGESVKAIVDSGTTLIIGNFHQVERIMKKLPHVTTIVEQGSLMGLFPCDQELDITITFSGKDFKLGPEQTRWGKEYGQCLMSIIGHHDMQMNAWVVGDSFFQVASIVFDQENDRMGFAWQA</sequence>
<dbReference type="InterPro" id="IPR001969">
    <property type="entry name" value="Aspartic_peptidase_AS"/>
</dbReference>
<dbReference type="InterPro" id="IPR033121">
    <property type="entry name" value="PEPTIDASE_A1"/>
</dbReference>
<dbReference type="PANTHER" id="PTHR47966">
    <property type="entry name" value="BETA-SITE APP-CLEAVING ENZYME, ISOFORM A-RELATED"/>
    <property type="match status" value="1"/>
</dbReference>
<dbReference type="GO" id="GO:0004190">
    <property type="term" value="F:aspartic-type endopeptidase activity"/>
    <property type="evidence" value="ECO:0007669"/>
    <property type="project" value="UniProtKB-KW"/>
</dbReference>
<dbReference type="InterPro" id="IPR021109">
    <property type="entry name" value="Peptidase_aspartic_dom_sf"/>
</dbReference>
<keyword evidence="3 6" id="KW-0378">Hydrolase</keyword>
<dbReference type="InterPro" id="IPR034164">
    <property type="entry name" value="Pepsin-like_dom"/>
</dbReference>
<dbReference type="GO" id="GO:0006508">
    <property type="term" value="P:proteolysis"/>
    <property type="evidence" value="ECO:0007669"/>
    <property type="project" value="UniProtKB-KW"/>
</dbReference>
<dbReference type="SUPFAM" id="SSF50630">
    <property type="entry name" value="Acid proteases"/>
    <property type="match status" value="1"/>
</dbReference>
<proteinExistence type="inferred from homology"/>
<protein>
    <submittedName>
        <fullName evidence="6">Cathepsin D</fullName>
        <ecNumber evidence="6">3.4.23.5</ecNumber>
    </submittedName>
</protein>
<dbReference type="EC" id="3.4.23.5" evidence="6"/>
<dbReference type="PANTHER" id="PTHR47966:SF57">
    <property type="entry name" value="PEPTIDASE A1 DOMAIN-CONTAINING PROTEIN"/>
    <property type="match status" value="1"/>
</dbReference>
<reference evidence="6" key="1">
    <citation type="submission" date="2023-03" db="EMBL/GenBank/DDBJ databases">
        <title>Mating type loci evolution in Malassezia.</title>
        <authorList>
            <person name="Coelho M.A."/>
        </authorList>
    </citation>
    <scope>NUCLEOTIDE SEQUENCE</scope>
    <source>
        <strain evidence="6">CBS 12830</strain>
    </source>
</reference>
<dbReference type="CDD" id="cd05471">
    <property type="entry name" value="pepsin_like"/>
    <property type="match status" value="1"/>
</dbReference>
<organism evidence="6 7">
    <name type="scientific">Malassezia equina</name>
    <dbReference type="NCBI Taxonomy" id="1381935"/>
    <lineage>
        <taxon>Eukaryota</taxon>
        <taxon>Fungi</taxon>
        <taxon>Dikarya</taxon>
        <taxon>Basidiomycota</taxon>
        <taxon>Ustilaginomycotina</taxon>
        <taxon>Malasseziomycetes</taxon>
        <taxon>Malasseziales</taxon>
        <taxon>Malasseziaceae</taxon>
        <taxon>Malassezia</taxon>
    </lineage>
</organism>
<dbReference type="AlphaFoldDB" id="A0AAF0IYY5"/>
<evidence type="ECO:0000256" key="2">
    <source>
        <dbReference type="ARBA" id="ARBA00022750"/>
    </source>
</evidence>